<feature type="region of interest" description="Disordered" evidence="1">
    <location>
        <begin position="1"/>
        <end position="65"/>
    </location>
</feature>
<dbReference type="Proteomes" id="UP001153269">
    <property type="component" value="Unassembled WGS sequence"/>
</dbReference>
<accession>A0A9N7UUK1</accession>
<keyword evidence="3" id="KW-1185">Reference proteome</keyword>
<protein>
    <submittedName>
        <fullName evidence="2">Uncharacterized protein</fullName>
    </submittedName>
</protein>
<feature type="region of interest" description="Disordered" evidence="1">
    <location>
        <begin position="93"/>
        <end position="116"/>
    </location>
</feature>
<comment type="caution">
    <text evidence="2">The sequence shown here is derived from an EMBL/GenBank/DDBJ whole genome shotgun (WGS) entry which is preliminary data.</text>
</comment>
<evidence type="ECO:0000256" key="1">
    <source>
        <dbReference type="SAM" id="MobiDB-lite"/>
    </source>
</evidence>
<evidence type="ECO:0000313" key="3">
    <source>
        <dbReference type="Proteomes" id="UP001153269"/>
    </source>
</evidence>
<dbReference type="EMBL" id="CADEAL010001982">
    <property type="protein sequence ID" value="CAB1437084.1"/>
    <property type="molecule type" value="Genomic_DNA"/>
</dbReference>
<reference evidence="2" key="1">
    <citation type="submission" date="2020-03" db="EMBL/GenBank/DDBJ databases">
        <authorList>
            <person name="Weist P."/>
        </authorList>
    </citation>
    <scope>NUCLEOTIDE SEQUENCE</scope>
</reference>
<dbReference type="AlphaFoldDB" id="A0A9N7UUK1"/>
<gene>
    <name evidence="2" type="ORF">PLEPLA_LOCUS25117</name>
</gene>
<name>A0A9N7UUK1_PLEPL</name>
<evidence type="ECO:0000313" key="2">
    <source>
        <dbReference type="EMBL" id="CAB1437084.1"/>
    </source>
</evidence>
<sequence length="116" mass="12747">MWGSGPRPRQPQFPGGTVTFTFQPLRARCSEDSRHLRDAGAREREATQTERGAAGGRSGQTVQVPSCLGNMSQEMRVSVQTVAEIIKHWSYREASADGPTSNLHVQNPEEPDAELL</sequence>
<organism evidence="2 3">
    <name type="scientific">Pleuronectes platessa</name>
    <name type="common">European plaice</name>
    <dbReference type="NCBI Taxonomy" id="8262"/>
    <lineage>
        <taxon>Eukaryota</taxon>
        <taxon>Metazoa</taxon>
        <taxon>Chordata</taxon>
        <taxon>Craniata</taxon>
        <taxon>Vertebrata</taxon>
        <taxon>Euteleostomi</taxon>
        <taxon>Actinopterygii</taxon>
        <taxon>Neopterygii</taxon>
        <taxon>Teleostei</taxon>
        <taxon>Neoteleostei</taxon>
        <taxon>Acanthomorphata</taxon>
        <taxon>Carangaria</taxon>
        <taxon>Pleuronectiformes</taxon>
        <taxon>Pleuronectoidei</taxon>
        <taxon>Pleuronectidae</taxon>
        <taxon>Pleuronectes</taxon>
    </lineage>
</organism>
<feature type="compositionally biased region" description="Basic and acidic residues" evidence="1">
    <location>
        <begin position="28"/>
        <end position="48"/>
    </location>
</feature>
<proteinExistence type="predicted"/>
<feature type="compositionally biased region" description="Low complexity" evidence="1">
    <location>
        <begin position="1"/>
        <end position="16"/>
    </location>
</feature>